<name>A0ABY4YE04_9MICO</name>
<proteinExistence type="predicted"/>
<organism evidence="1 2">
    <name type="scientific">Ornithinimicrobium cryptoxanthini</name>
    <dbReference type="NCBI Taxonomy" id="2934161"/>
    <lineage>
        <taxon>Bacteria</taxon>
        <taxon>Bacillati</taxon>
        <taxon>Actinomycetota</taxon>
        <taxon>Actinomycetes</taxon>
        <taxon>Micrococcales</taxon>
        <taxon>Ornithinimicrobiaceae</taxon>
        <taxon>Ornithinimicrobium</taxon>
    </lineage>
</organism>
<keyword evidence="2" id="KW-1185">Reference proteome</keyword>
<dbReference type="SMART" id="SM00855">
    <property type="entry name" value="PGAM"/>
    <property type="match status" value="1"/>
</dbReference>
<dbReference type="Proteomes" id="UP001056535">
    <property type="component" value="Chromosome"/>
</dbReference>
<dbReference type="CDD" id="cd07067">
    <property type="entry name" value="HP_PGM_like"/>
    <property type="match status" value="1"/>
</dbReference>
<dbReference type="PANTHER" id="PTHR48100">
    <property type="entry name" value="BROAD-SPECIFICITY PHOSPHATASE YOR283W-RELATED"/>
    <property type="match status" value="1"/>
</dbReference>
<dbReference type="InterPro" id="IPR013078">
    <property type="entry name" value="His_Pase_superF_clade-1"/>
</dbReference>
<protein>
    <submittedName>
        <fullName evidence="1">MSMEG_4193 family putative phosphomutase</fullName>
    </submittedName>
</protein>
<dbReference type="Pfam" id="PF00300">
    <property type="entry name" value="His_Phos_1"/>
    <property type="match status" value="1"/>
</dbReference>
<dbReference type="InterPro" id="IPR050275">
    <property type="entry name" value="PGM_Phosphatase"/>
</dbReference>
<accession>A0ABY4YE04</accession>
<dbReference type="RefSeq" id="WP_252618894.1">
    <property type="nucleotide sequence ID" value="NZ_CP099490.1"/>
</dbReference>
<gene>
    <name evidence="1" type="ORF">NF557_09145</name>
</gene>
<dbReference type="InterPro" id="IPR022492">
    <property type="entry name" value="Phosphomutase_MSMEG4193_put"/>
</dbReference>
<evidence type="ECO:0000313" key="1">
    <source>
        <dbReference type="EMBL" id="USQ74837.1"/>
    </source>
</evidence>
<sequence>MAILVLVRHGRTAANVDGVLAGWTPGVGLDERGSEQVGRVGRRLAPTPLVAVVSSPLQRCVQTADAIAGEQQGEPPARHTDEQLGECHYGAWTGRPLSELAQEPLWRDVQERPSSVRFPPHDDFRSESIAEMLDRATAAISRWDARIEEEHGPGAVWAAVSHGDVIKALVGAALGSPLDRFQRIVIDPASVSIVRHAPTHPFVLRVNDTGSDDIDLTGLSRSLTKAAPGADGDAAVGGGAGSD</sequence>
<evidence type="ECO:0000313" key="2">
    <source>
        <dbReference type="Proteomes" id="UP001056535"/>
    </source>
</evidence>
<dbReference type="Gene3D" id="3.40.50.1240">
    <property type="entry name" value="Phosphoglycerate mutase-like"/>
    <property type="match status" value="1"/>
</dbReference>
<dbReference type="InterPro" id="IPR029033">
    <property type="entry name" value="His_PPase_superfam"/>
</dbReference>
<dbReference type="EMBL" id="CP099490">
    <property type="protein sequence ID" value="USQ74837.1"/>
    <property type="molecule type" value="Genomic_DNA"/>
</dbReference>
<dbReference type="NCBIfam" id="TIGR03848">
    <property type="entry name" value="MSMEG_4193"/>
    <property type="match status" value="1"/>
</dbReference>
<dbReference type="SUPFAM" id="SSF53254">
    <property type="entry name" value="Phosphoglycerate mutase-like"/>
    <property type="match status" value="1"/>
</dbReference>
<dbReference type="PANTHER" id="PTHR48100:SF2">
    <property type="entry name" value="CONSERVED PROTEIN"/>
    <property type="match status" value="1"/>
</dbReference>
<reference evidence="1" key="1">
    <citation type="submission" date="2022-06" db="EMBL/GenBank/DDBJ databases">
        <title>Ornithinimicrobium JY.X270.</title>
        <authorList>
            <person name="Huang Y."/>
        </authorList>
    </citation>
    <scope>NUCLEOTIDE SEQUENCE</scope>
    <source>
        <strain evidence="1">JY.X270</strain>
    </source>
</reference>